<dbReference type="AlphaFoldDB" id="A0A1X7STV9"/>
<name>A0A1X7STV9_AMPQE</name>
<organism evidence="1">
    <name type="scientific">Amphimedon queenslandica</name>
    <name type="common">Sponge</name>
    <dbReference type="NCBI Taxonomy" id="400682"/>
    <lineage>
        <taxon>Eukaryota</taxon>
        <taxon>Metazoa</taxon>
        <taxon>Porifera</taxon>
        <taxon>Demospongiae</taxon>
        <taxon>Heteroscleromorpha</taxon>
        <taxon>Haplosclerida</taxon>
        <taxon>Niphatidae</taxon>
        <taxon>Amphimedon</taxon>
    </lineage>
</organism>
<proteinExistence type="predicted"/>
<evidence type="ECO:0000313" key="1">
    <source>
        <dbReference type="EnsemblMetazoa" id="Aqu2.1.05572_001"/>
    </source>
</evidence>
<reference evidence="1" key="1">
    <citation type="submission" date="2017-05" db="UniProtKB">
        <authorList>
            <consortium name="EnsemblMetazoa"/>
        </authorList>
    </citation>
    <scope>IDENTIFICATION</scope>
</reference>
<accession>A0A1X7STV9</accession>
<protein>
    <submittedName>
        <fullName evidence="1">Uncharacterized protein</fullName>
    </submittedName>
</protein>
<dbReference type="EnsemblMetazoa" id="Aqu2.1.05572_001">
    <property type="protein sequence ID" value="Aqu2.1.05572_001"/>
    <property type="gene ID" value="Aqu2.1.05572"/>
</dbReference>
<sequence>YETVDLPAPQSEGDSELPVKECAAYVVVESAEFPQYETVTLTVPQLELSMEECAA</sequence>
<dbReference type="InParanoid" id="A0A1X7STV9"/>